<dbReference type="Gene3D" id="1.25.40.10">
    <property type="entry name" value="Tetratricopeptide repeat domain"/>
    <property type="match status" value="1"/>
</dbReference>
<dbReference type="SUPFAM" id="SSF48452">
    <property type="entry name" value="TPR-like"/>
    <property type="match status" value="1"/>
</dbReference>
<dbReference type="PANTHER" id="PTHR21529">
    <property type="entry name" value="MAMMARY TURMOR VIRUS RECEPTOR HOMOLOG 1, 2 MTVR1, 2"/>
    <property type="match status" value="1"/>
</dbReference>
<gene>
    <name evidence="8" type="ORF">ACN38_g2105</name>
</gene>
<dbReference type="InterPro" id="IPR027417">
    <property type="entry name" value="P-loop_NTPase"/>
</dbReference>
<reference evidence="8 9" key="1">
    <citation type="submission" date="2015-08" db="EMBL/GenBank/DDBJ databases">
        <title>Genome sequencing of Penicillium nordicum.</title>
        <authorList>
            <person name="Nguyen H.D."/>
            <person name="Seifert K.A."/>
        </authorList>
    </citation>
    <scope>NUCLEOTIDE SEQUENCE [LARGE SCALE GENOMIC DNA]</scope>
    <source>
        <strain evidence="8 9">DAOMC 185683</strain>
    </source>
</reference>
<feature type="coiled-coil region" evidence="6">
    <location>
        <begin position="771"/>
        <end position="798"/>
    </location>
</feature>
<evidence type="ECO:0000313" key="9">
    <source>
        <dbReference type="Proteomes" id="UP000037696"/>
    </source>
</evidence>
<dbReference type="Proteomes" id="UP000037696">
    <property type="component" value="Unassembled WGS sequence"/>
</dbReference>
<dbReference type="InterPro" id="IPR011990">
    <property type="entry name" value="TPR-like_helical_dom_sf"/>
</dbReference>
<dbReference type="Gene3D" id="3.40.50.300">
    <property type="entry name" value="P-loop containing nucleotide triphosphate hydrolases"/>
    <property type="match status" value="2"/>
</dbReference>
<keyword evidence="2 5" id="KW-0378">Hydrolase</keyword>
<feature type="binding site" evidence="5">
    <location>
        <begin position="555"/>
        <end position="562"/>
    </location>
    <ligand>
        <name>ATP</name>
        <dbReference type="ChEBI" id="CHEBI:30616"/>
    </ligand>
</feature>
<evidence type="ECO:0000256" key="1">
    <source>
        <dbReference type="ARBA" id="ARBA00022741"/>
    </source>
</evidence>
<organism evidence="8 9">
    <name type="scientific">Penicillium nordicum</name>
    <dbReference type="NCBI Taxonomy" id="229535"/>
    <lineage>
        <taxon>Eukaryota</taxon>
        <taxon>Fungi</taxon>
        <taxon>Dikarya</taxon>
        <taxon>Ascomycota</taxon>
        <taxon>Pezizomycotina</taxon>
        <taxon>Eurotiomycetes</taxon>
        <taxon>Eurotiomycetidae</taxon>
        <taxon>Eurotiales</taxon>
        <taxon>Aspergillaceae</taxon>
        <taxon>Penicillium</taxon>
    </lineage>
</organism>
<proteinExistence type="predicted"/>
<protein>
    <recommendedName>
        <fullName evidence="7">UvrD-like helicase ATP-binding domain-containing protein</fullName>
    </recommendedName>
</protein>
<evidence type="ECO:0000256" key="5">
    <source>
        <dbReference type="PROSITE-ProRule" id="PRU00560"/>
    </source>
</evidence>
<evidence type="ECO:0000259" key="7">
    <source>
        <dbReference type="PROSITE" id="PS51198"/>
    </source>
</evidence>
<dbReference type="GO" id="GO:0004386">
    <property type="term" value="F:helicase activity"/>
    <property type="evidence" value="ECO:0007669"/>
    <property type="project" value="UniProtKB-UniRule"/>
</dbReference>
<keyword evidence="4 5" id="KW-0067">ATP-binding</keyword>
<keyword evidence="9" id="KW-1185">Reference proteome</keyword>
<dbReference type="GO" id="GO:0005524">
    <property type="term" value="F:ATP binding"/>
    <property type="evidence" value="ECO:0007669"/>
    <property type="project" value="UniProtKB-UniRule"/>
</dbReference>
<name>A0A0M8PED0_9EURO</name>
<dbReference type="PROSITE" id="PS51198">
    <property type="entry name" value="UVRD_HELICASE_ATP_BIND"/>
    <property type="match status" value="1"/>
</dbReference>
<evidence type="ECO:0000256" key="2">
    <source>
        <dbReference type="ARBA" id="ARBA00022801"/>
    </source>
</evidence>
<dbReference type="SUPFAM" id="SSF52540">
    <property type="entry name" value="P-loop containing nucleoside triphosphate hydrolases"/>
    <property type="match status" value="1"/>
</dbReference>
<evidence type="ECO:0000256" key="6">
    <source>
        <dbReference type="SAM" id="Coils"/>
    </source>
</evidence>
<evidence type="ECO:0000313" key="8">
    <source>
        <dbReference type="EMBL" id="KOS46914.1"/>
    </source>
</evidence>
<dbReference type="GO" id="GO:0016787">
    <property type="term" value="F:hydrolase activity"/>
    <property type="evidence" value="ECO:0007669"/>
    <property type="project" value="UniProtKB-UniRule"/>
</dbReference>
<evidence type="ECO:0000256" key="3">
    <source>
        <dbReference type="ARBA" id="ARBA00022806"/>
    </source>
</evidence>
<dbReference type="Pfam" id="PF00580">
    <property type="entry name" value="UvrD-helicase"/>
    <property type="match status" value="1"/>
</dbReference>
<comment type="caution">
    <text evidence="8">The sequence shown here is derived from an EMBL/GenBank/DDBJ whole genome shotgun (WGS) entry which is preliminary data.</text>
</comment>
<keyword evidence="1 5" id="KW-0547">Nucleotide-binding</keyword>
<evidence type="ECO:0000256" key="4">
    <source>
        <dbReference type="ARBA" id="ARBA00022840"/>
    </source>
</evidence>
<dbReference type="STRING" id="229535.A0A0M8PED0"/>
<sequence length="2169" mass="246134">MASVQTPWTLILLQEKPGLHEYNHALSNIDKYYTRLQRAMQDGAIHDQLVLKPDQTHSRLLRSFEILRAKQLPSPVAEEIFKTMVLPFVHDNIFSPSQMIQLVGAALPLITKQHSQFLCDLTNTLLSSHDLFDHLVANEKYTAVLKEWLLSKRNHLPIALSRQVGDRLISMCKACSADHGTGGIVESWDIAQKLIESVNLLIDTSYEEELKRVKVENLPPLESMKVLNRDDKKLTPAQHGTKKAYKNEFKVSDEILQQMNHFNLPPPLSARGLTHTGEQLQNEIIPVLMRSALESFPCRICLDRLTIGSLAGTLASSTDLPSDRTTAPGSTQDIFGKRVGLWKVLLSDIAFKNAKKLVHGGDFGGVEQKLRDLASGEWKGKDLSRRVGSKQQKKRMQVPILEVSASATVSILWQVDVGFYDELPWVQQQIVKVWQIVTSEEELETAIEQIISIQESYTPQLAQLCLERPVQQSDGTWTPQQFQNVKETESHQMKSISSSKCSPALIEMSNKFYNLTEPFLKSIMDKNGTEEFPFDLSPEELEIVKHFSTSTLILGRSGTGKTTCLLFKMLAKHKARQSASDEQQARQLLLTRSSYLASKLQTYAKSLIDAQSKAPSTEEDVDSDLKPTSFFALKNWHFPVVCTYDEFLGLLENTIRMADRKDFLRDVNPNKTKDIDPQVGNKPRVIDFSIFKTEYWGSLGGLAPPSCSPELLFAEIMGVIKGSSITAKSLKSLDRAEYVKKNAKASPAFTSEAEREKVFGTFERYEKQKKLRKEIDELDRVSALLKTLKNNKALAEQIQRCFEEIYVDEIQDLRCLDIVLLLGCLSDARGIHLAGDTAQCISKDSVFRFPEIKALFYEHYEVIANDLNQPSFAKPVQFSLAKNYRSHQGILSFASWVMQLLWHGFPETIDKLDPEIGYIGGPKPIIFAGFDSSILSAKMIGLVKLNDKVADFGAEQVILVRDDASKDKLQTQIGEIALVLTILESKGMEFDDVLVYDFFSSSGLGSSYRCLYMLAHAARAQFDAQKHAALCSELKSLYVAVTRARKQLWFMETQENSVDPVLQTLSQSNSHELAEVVKQNDPNVAAKVMVLRAGGSVDPDRWLKRAAHLLNRKSFAEALFCYKKANDPRGMTHSQACLYEQEGRTHRAAGNTEDFTASYEKAIVLFLDIGLVTEAAMCYEGLGQFGKVAEIWKDREQYQKAASFYEKGNLFTEASECYHSCGQYEAAIEVLRRGDQFDELVTYANRNRLYLSEPTLLRYSRLCNILLKQGRVSPSLRAITINMLGSDVSKIAFFKEFEMWDQLRALYSSKSRWFEYYDLSVAVGEIPAAIRTLLVHKLMPVVDKPVVEKLFNYSMVEVLYYHRDLIAGKPERDGLLKSVKSTCLEKLGAQWKTLLLLIDDFEDVDLPASVKNLDKGPLRDLFCLFVITFEPSVFTKHKVEHLPMDIVIRVGKLLQDFYSQSQYSLSSLAMVCGIFTNPKQENQTILLHWSPLRTYTATPLDGSSLEHLLDIGKDFIQGKFAAALTQFHENAYSLMKKDFPPTCFQQLYKGFCSKLKTDECFWGHDKPTAEFAVSKLNCLLTIAEVFARLTPIYYQRVMGEAFSKPFLGRRRTWMQQLQEELVIVSSLEQSSTAIANLRSNLQSNPEFAATAYCLEELLFYRMNKEWSSMSSLSSSLEKVQEAQMLGPHPATRFQRALVLHMDRNMPPRPGRSGHPLALPWTTLNAVERIRSAVARRHAQDFHEGINAFVQCLEKTPKSSLGSLHAVLSVLEFAATYILCIANPGRGIVIPWSWALQHLSTIMQSPARDYGFKDREIRVQTTDLMNMVISFCGLMEQVESGLTNGILRFQGLGRSNLPIPIIKRRCTELLTTVNLNLNHWPKQPIGYREMEKTINKTLRSSLIPPGMALEFGNSDRFRQSCIREYAAYNHKDELCVIALDDRKSAPLFLRSFTQGNAKFARLSDILQMSHIAENPLSMGLEEDWQVDEYTGYELDMITNLQRRWRQVMKVLENNRCRAQTHEGKLIQHFHGVCMRRMSVLPAAAWSTRDKIHMRKVIFTDGMKIAISLEGVLDSFRQLKERWRQQFDRNWSTAKLEELSIIRGRILPIDGQLEYIVEHWSPKGIEEGMMTIPAEDLGISAREAQRALWAIQREIEIIRSQVEIIAKTADR</sequence>
<accession>A0A0M8PED0</accession>
<keyword evidence="3 5" id="KW-0347">Helicase</keyword>
<dbReference type="EMBL" id="LHQQ01000022">
    <property type="protein sequence ID" value="KOS46914.1"/>
    <property type="molecule type" value="Genomic_DNA"/>
</dbReference>
<dbReference type="InterPro" id="IPR014016">
    <property type="entry name" value="UvrD-like_ATP-bd"/>
</dbReference>
<dbReference type="OrthoDB" id="3156807at2759"/>
<dbReference type="InterPro" id="IPR039904">
    <property type="entry name" value="TRANK1"/>
</dbReference>
<feature type="domain" description="UvrD-like helicase ATP-binding" evidence="7">
    <location>
        <begin position="534"/>
        <end position="887"/>
    </location>
</feature>
<dbReference type="PANTHER" id="PTHR21529:SF4">
    <property type="entry name" value="TPR AND ANKYRIN REPEAT-CONTAINING PROTEIN 1"/>
    <property type="match status" value="1"/>
</dbReference>
<keyword evidence="6" id="KW-0175">Coiled coil</keyword>